<sequence>MGSFSYSPSKWIPYRNKEVIERVRKIKREDISKHNNHDYKIRVVRDDEIEFIWVTDMFYRIKKASDEGRKLVLILPNPAHCYKKVAHLINKFRVSCKNLYTFNMDEYADE</sequence>
<feature type="non-terminal residue" evidence="1">
    <location>
        <position position="110"/>
    </location>
</feature>
<protein>
    <submittedName>
        <fullName evidence="1">Uncharacterized protein</fullName>
    </submittedName>
</protein>
<proteinExistence type="predicted"/>
<evidence type="ECO:0000313" key="1">
    <source>
        <dbReference type="EMBL" id="GAJ18500.1"/>
    </source>
</evidence>
<reference evidence="1" key="1">
    <citation type="journal article" date="2014" name="Front. Microbiol.">
        <title>High frequency of phylogenetically diverse reductive dehalogenase-homologous genes in deep subseafloor sedimentary metagenomes.</title>
        <authorList>
            <person name="Kawai M."/>
            <person name="Futagami T."/>
            <person name="Toyoda A."/>
            <person name="Takaki Y."/>
            <person name="Nishi S."/>
            <person name="Hori S."/>
            <person name="Arai W."/>
            <person name="Tsubouchi T."/>
            <person name="Morono Y."/>
            <person name="Uchiyama I."/>
            <person name="Ito T."/>
            <person name="Fujiyama A."/>
            <person name="Inagaki F."/>
            <person name="Takami H."/>
        </authorList>
    </citation>
    <scope>NUCLEOTIDE SEQUENCE</scope>
    <source>
        <strain evidence="1">Expedition CK06-06</strain>
    </source>
</reference>
<gene>
    <name evidence="1" type="ORF">S12H4_54958</name>
</gene>
<dbReference type="Gene3D" id="3.40.50.1360">
    <property type="match status" value="1"/>
</dbReference>
<organism evidence="1">
    <name type="scientific">marine sediment metagenome</name>
    <dbReference type="NCBI Taxonomy" id="412755"/>
    <lineage>
        <taxon>unclassified sequences</taxon>
        <taxon>metagenomes</taxon>
        <taxon>ecological metagenomes</taxon>
    </lineage>
</organism>
<dbReference type="AlphaFoldDB" id="X1VZI2"/>
<comment type="caution">
    <text evidence="1">The sequence shown here is derived from an EMBL/GenBank/DDBJ whole genome shotgun (WGS) entry which is preliminary data.</text>
</comment>
<dbReference type="EMBL" id="BARW01035195">
    <property type="protein sequence ID" value="GAJ18500.1"/>
    <property type="molecule type" value="Genomic_DNA"/>
</dbReference>
<accession>X1VZI2</accession>
<name>X1VZI2_9ZZZZ</name>